<evidence type="ECO:0000256" key="7">
    <source>
        <dbReference type="ARBA" id="ARBA00022692"/>
    </source>
</evidence>
<evidence type="ECO:0000313" key="24">
    <source>
        <dbReference type="EMBL" id="ATG55318.1"/>
    </source>
</evidence>
<keyword evidence="3" id="KW-1003">Cell membrane</keyword>
<feature type="compositionally biased region" description="Low complexity" evidence="22">
    <location>
        <begin position="508"/>
        <end position="517"/>
    </location>
</feature>
<evidence type="ECO:0000256" key="6">
    <source>
        <dbReference type="ARBA" id="ARBA00022679"/>
    </source>
</evidence>
<dbReference type="GO" id="GO:0008955">
    <property type="term" value="F:peptidoglycan glycosyltransferase activity"/>
    <property type="evidence" value="ECO:0007669"/>
    <property type="project" value="UniProtKB-EC"/>
</dbReference>
<protein>
    <recommendedName>
        <fullName evidence="17">Probable peptidoglycan glycosyltransferase FtsW</fullName>
        <ecNumber evidence="19">2.4.99.28</ecNumber>
    </recommendedName>
    <alternativeName>
        <fullName evidence="18">Cell division protein FtsW</fullName>
    </alternativeName>
    <alternativeName>
        <fullName evidence="15">Cell wall polymerase</fullName>
    </alternativeName>
    <alternativeName>
        <fullName evidence="14">Peptidoglycan polymerase</fullName>
    </alternativeName>
</protein>
<evidence type="ECO:0000256" key="16">
    <source>
        <dbReference type="ARBA" id="ARBA00038053"/>
    </source>
</evidence>
<evidence type="ECO:0000256" key="21">
    <source>
        <dbReference type="ARBA" id="ARBA00049966"/>
    </source>
</evidence>
<feature type="transmembrane region" description="Helical" evidence="23">
    <location>
        <begin position="51"/>
        <end position="76"/>
    </location>
</feature>
<evidence type="ECO:0000256" key="20">
    <source>
        <dbReference type="ARBA" id="ARBA00049902"/>
    </source>
</evidence>
<evidence type="ECO:0000313" key="25">
    <source>
        <dbReference type="Proteomes" id="UP000217889"/>
    </source>
</evidence>
<dbReference type="PANTHER" id="PTHR30474:SF2">
    <property type="entry name" value="PEPTIDOGLYCAN GLYCOSYLTRANSFERASE FTSW-RELATED"/>
    <property type="match status" value="1"/>
</dbReference>
<dbReference type="GO" id="GO:0051301">
    <property type="term" value="P:cell division"/>
    <property type="evidence" value="ECO:0007669"/>
    <property type="project" value="UniProtKB-KW"/>
</dbReference>
<keyword evidence="11 23" id="KW-0472">Membrane</keyword>
<feature type="transmembrane region" description="Helical" evidence="23">
    <location>
        <begin position="120"/>
        <end position="139"/>
    </location>
</feature>
<comment type="catalytic activity">
    <reaction evidence="20">
        <text>[GlcNAc-(1-&gt;4)-Mur2Ac(oyl-L-Ala-gamma-D-Glu-L-Lys-D-Ala-D-Ala)](n)-di-trans,octa-cis-undecaprenyl diphosphate + beta-D-GlcNAc-(1-&gt;4)-Mur2Ac(oyl-L-Ala-gamma-D-Glu-L-Lys-D-Ala-D-Ala)-di-trans,octa-cis-undecaprenyl diphosphate = [GlcNAc-(1-&gt;4)-Mur2Ac(oyl-L-Ala-gamma-D-Glu-L-Lys-D-Ala-D-Ala)](n+1)-di-trans,octa-cis-undecaprenyl diphosphate + di-trans,octa-cis-undecaprenyl diphosphate + H(+)</text>
        <dbReference type="Rhea" id="RHEA:23708"/>
        <dbReference type="Rhea" id="RHEA-COMP:9602"/>
        <dbReference type="Rhea" id="RHEA-COMP:9603"/>
        <dbReference type="ChEBI" id="CHEBI:15378"/>
        <dbReference type="ChEBI" id="CHEBI:58405"/>
        <dbReference type="ChEBI" id="CHEBI:60033"/>
        <dbReference type="ChEBI" id="CHEBI:78435"/>
        <dbReference type="EC" id="2.4.99.28"/>
    </reaction>
</comment>
<dbReference type="GO" id="GO:0009252">
    <property type="term" value="P:peptidoglycan biosynthetic process"/>
    <property type="evidence" value="ECO:0007669"/>
    <property type="project" value="UniProtKB-KW"/>
</dbReference>
<evidence type="ECO:0000256" key="15">
    <source>
        <dbReference type="ARBA" id="ARBA00033270"/>
    </source>
</evidence>
<dbReference type="EC" id="2.4.99.28" evidence="19"/>
<keyword evidence="13" id="KW-0961">Cell wall biogenesis/degradation</keyword>
<feature type="compositionally biased region" description="Basic residues" evidence="22">
    <location>
        <begin position="496"/>
        <end position="507"/>
    </location>
</feature>
<organism evidence="24 25">
    <name type="scientific">Brachybacterium ginsengisoli</name>
    <dbReference type="NCBI Taxonomy" id="1331682"/>
    <lineage>
        <taxon>Bacteria</taxon>
        <taxon>Bacillati</taxon>
        <taxon>Actinomycetota</taxon>
        <taxon>Actinomycetes</taxon>
        <taxon>Micrococcales</taxon>
        <taxon>Dermabacteraceae</taxon>
        <taxon>Brachybacterium</taxon>
    </lineage>
</organism>
<dbReference type="GO" id="GO:0071555">
    <property type="term" value="P:cell wall organization"/>
    <property type="evidence" value="ECO:0007669"/>
    <property type="project" value="UniProtKB-KW"/>
</dbReference>
<keyword evidence="9" id="KW-0573">Peptidoglycan synthesis</keyword>
<evidence type="ECO:0000256" key="9">
    <source>
        <dbReference type="ARBA" id="ARBA00022984"/>
    </source>
</evidence>
<sequence length="517" mass="54385">MTMEDTRKESRRDPRRSTDVVRPDEDHPLGNIGGRVRDGVAGWLKSPALDFYGLIVVGTLLISVGLVMVLSSSAVLNISRGNSGFAGLFRQGTFAAMGLVLLIIAAALPPGFYRRAAWPLLGIGLALQCLVFVPGLGWAVDGNQNWIRIAGQTLQPSEFLKLALAVWLGALLSIKRPLLHKPGHLLFPLIPGVLLALGLVVLGHDLGTMMIMAMLVAGAMWVSGIPRRWFALAGGLGMIGIIILTVTSANRMARITNWIHGICEGDSCYQSDQGLMGLAEGGWWGVGLGESRQKWGRLPAAEDDYIFAIIGEELGLIGTLGVVLLFAALALIMFRMITRLDDHFMQIAVAGMSAWLLGQAFVNMSVVTGLLPVIGVPLPFISSGGSALLASMSALGVLLSFARREPGAAEAIGARVSAVRSSLHILPAPRRRSSGSGSARAASSTSSRTQAAAGSRRSGAAKSTPQSSSAPSAKRDAASTAKRSSTSGARRSSPSRAKRTPTSRGRGRGSAPSSRRS</sequence>
<evidence type="ECO:0000256" key="17">
    <source>
        <dbReference type="ARBA" id="ARBA00041185"/>
    </source>
</evidence>
<feature type="transmembrane region" description="Helical" evidence="23">
    <location>
        <begin position="229"/>
        <end position="249"/>
    </location>
</feature>
<dbReference type="InterPro" id="IPR018365">
    <property type="entry name" value="Cell_cycle_FtsW-rel_CS"/>
</dbReference>
<proteinExistence type="inferred from homology"/>
<dbReference type="InterPro" id="IPR001182">
    <property type="entry name" value="FtsW/RodA"/>
</dbReference>
<evidence type="ECO:0000256" key="2">
    <source>
        <dbReference type="ARBA" id="ARBA00004752"/>
    </source>
</evidence>
<evidence type="ECO:0000256" key="13">
    <source>
        <dbReference type="ARBA" id="ARBA00023316"/>
    </source>
</evidence>
<feature type="compositionally biased region" description="Basic and acidic residues" evidence="22">
    <location>
        <begin position="1"/>
        <end position="28"/>
    </location>
</feature>
<dbReference type="InterPro" id="IPR013437">
    <property type="entry name" value="FtsW"/>
</dbReference>
<feature type="transmembrane region" description="Helical" evidence="23">
    <location>
        <begin position="190"/>
        <end position="217"/>
    </location>
</feature>
<dbReference type="GO" id="GO:0008360">
    <property type="term" value="P:regulation of cell shape"/>
    <property type="evidence" value="ECO:0007669"/>
    <property type="project" value="UniProtKB-KW"/>
</dbReference>
<feature type="compositionally biased region" description="Low complexity" evidence="22">
    <location>
        <begin position="478"/>
        <end position="495"/>
    </location>
</feature>
<evidence type="ECO:0000256" key="10">
    <source>
        <dbReference type="ARBA" id="ARBA00022989"/>
    </source>
</evidence>
<evidence type="ECO:0000256" key="3">
    <source>
        <dbReference type="ARBA" id="ARBA00022475"/>
    </source>
</evidence>
<comment type="similarity">
    <text evidence="16">Belongs to the SEDS family. FtsW subfamily.</text>
</comment>
<keyword evidence="10 23" id="KW-1133">Transmembrane helix</keyword>
<evidence type="ECO:0000256" key="1">
    <source>
        <dbReference type="ARBA" id="ARBA00004651"/>
    </source>
</evidence>
<keyword evidence="6" id="KW-0808">Transferase</keyword>
<dbReference type="KEGG" id="bgg:CFK41_11495"/>
<evidence type="ECO:0000256" key="22">
    <source>
        <dbReference type="SAM" id="MobiDB-lite"/>
    </source>
</evidence>
<keyword evidence="4" id="KW-0132">Cell division</keyword>
<dbReference type="EMBL" id="CP023564">
    <property type="protein sequence ID" value="ATG55318.1"/>
    <property type="molecule type" value="Genomic_DNA"/>
</dbReference>
<dbReference type="Proteomes" id="UP000217889">
    <property type="component" value="Chromosome"/>
</dbReference>
<dbReference type="OrthoDB" id="9768187at2"/>
<feature type="compositionally biased region" description="Low complexity" evidence="22">
    <location>
        <begin position="434"/>
        <end position="461"/>
    </location>
</feature>
<name>A0A291GYP5_9MICO</name>
<dbReference type="GO" id="GO:0032153">
    <property type="term" value="C:cell division site"/>
    <property type="evidence" value="ECO:0007669"/>
    <property type="project" value="TreeGrafter"/>
</dbReference>
<feature type="region of interest" description="Disordered" evidence="22">
    <location>
        <begin position="1"/>
        <end position="30"/>
    </location>
</feature>
<comment type="function">
    <text evidence="21">Peptidoglycan polymerase that is essential for cell division.</text>
</comment>
<dbReference type="PROSITE" id="PS00428">
    <property type="entry name" value="FTSW_RODA_SPOVE"/>
    <property type="match status" value="1"/>
</dbReference>
<dbReference type="NCBIfam" id="TIGR02614">
    <property type="entry name" value="ftsW"/>
    <property type="match status" value="1"/>
</dbReference>
<keyword evidence="7 23" id="KW-0812">Transmembrane</keyword>
<dbReference type="Pfam" id="PF01098">
    <property type="entry name" value="FTSW_RODA_SPOVE"/>
    <property type="match status" value="1"/>
</dbReference>
<dbReference type="AlphaFoldDB" id="A0A291GYP5"/>
<keyword evidence="25" id="KW-1185">Reference proteome</keyword>
<evidence type="ECO:0000256" key="12">
    <source>
        <dbReference type="ARBA" id="ARBA00023306"/>
    </source>
</evidence>
<evidence type="ECO:0000256" key="23">
    <source>
        <dbReference type="SAM" id="Phobius"/>
    </source>
</evidence>
<evidence type="ECO:0000256" key="11">
    <source>
        <dbReference type="ARBA" id="ARBA00023136"/>
    </source>
</evidence>
<gene>
    <name evidence="24" type="primary">ftsW</name>
    <name evidence="24" type="ORF">CFK41_11495</name>
</gene>
<reference evidence="24 25" key="1">
    <citation type="journal article" date="2014" name="Int. J. Syst. Evol. Microbiol.">
        <title>Brachybacterium ginsengisoli sp. nov., isolated from soil of a ginseng field.</title>
        <authorList>
            <person name="Hoang V.A."/>
            <person name="Kim Y.J."/>
            <person name="Nguyen N.L."/>
            <person name="Yang D.C."/>
        </authorList>
    </citation>
    <scope>NUCLEOTIDE SEQUENCE [LARGE SCALE GENOMIC DNA]</scope>
    <source>
        <strain evidence="24 25">DCY80</strain>
    </source>
</reference>
<keyword evidence="5" id="KW-0328">Glycosyltransferase</keyword>
<keyword evidence="8" id="KW-0133">Cell shape</keyword>
<evidence type="ECO:0000256" key="8">
    <source>
        <dbReference type="ARBA" id="ARBA00022960"/>
    </source>
</evidence>
<evidence type="ECO:0000256" key="4">
    <source>
        <dbReference type="ARBA" id="ARBA00022618"/>
    </source>
</evidence>
<comment type="subcellular location">
    <subcellularLocation>
        <location evidence="1">Cell membrane</location>
        <topology evidence="1">Multi-pass membrane protein</topology>
    </subcellularLocation>
</comment>
<dbReference type="GO" id="GO:0005886">
    <property type="term" value="C:plasma membrane"/>
    <property type="evidence" value="ECO:0007669"/>
    <property type="project" value="UniProtKB-SubCell"/>
</dbReference>
<feature type="transmembrane region" description="Helical" evidence="23">
    <location>
        <begin position="354"/>
        <end position="374"/>
    </location>
</feature>
<keyword evidence="12" id="KW-0131">Cell cycle</keyword>
<accession>A0A291GYP5</accession>
<feature type="transmembrane region" description="Helical" evidence="23">
    <location>
        <begin position="88"/>
        <end position="108"/>
    </location>
</feature>
<feature type="transmembrane region" description="Helical" evidence="23">
    <location>
        <begin position="380"/>
        <end position="402"/>
    </location>
</feature>
<evidence type="ECO:0000256" key="18">
    <source>
        <dbReference type="ARBA" id="ARBA00041418"/>
    </source>
</evidence>
<dbReference type="RefSeq" id="WP_096799780.1">
    <property type="nucleotide sequence ID" value="NZ_CP023564.1"/>
</dbReference>
<dbReference type="GO" id="GO:0015648">
    <property type="term" value="F:lipid-linked peptidoglycan transporter activity"/>
    <property type="evidence" value="ECO:0007669"/>
    <property type="project" value="TreeGrafter"/>
</dbReference>
<feature type="region of interest" description="Disordered" evidence="22">
    <location>
        <begin position="427"/>
        <end position="517"/>
    </location>
</feature>
<evidence type="ECO:0000256" key="19">
    <source>
        <dbReference type="ARBA" id="ARBA00044770"/>
    </source>
</evidence>
<evidence type="ECO:0000256" key="14">
    <source>
        <dbReference type="ARBA" id="ARBA00032370"/>
    </source>
</evidence>
<feature type="transmembrane region" description="Helical" evidence="23">
    <location>
        <begin position="314"/>
        <end position="334"/>
    </location>
</feature>
<evidence type="ECO:0000256" key="5">
    <source>
        <dbReference type="ARBA" id="ARBA00022676"/>
    </source>
</evidence>
<comment type="pathway">
    <text evidence="2">Cell wall biogenesis; peptidoglycan biosynthesis.</text>
</comment>
<dbReference type="PANTHER" id="PTHR30474">
    <property type="entry name" value="CELL CYCLE PROTEIN"/>
    <property type="match status" value="1"/>
</dbReference>